<protein>
    <submittedName>
        <fullName evidence="1">Uncharacterized protein</fullName>
    </submittedName>
</protein>
<sequence>MNHLPLHPTFSGDEQVIGPDKLKHEVVVDRAIFDWAQIIPVNQLWQEYLNLHKREVEPDTPA</sequence>
<dbReference type="EMBL" id="JAWHQM010000046">
    <property type="protein sequence ID" value="KAK5634962.1"/>
    <property type="molecule type" value="Genomic_DNA"/>
</dbReference>
<dbReference type="AlphaFoldDB" id="A0AAN7UST3"/>
<name>A0AAN7UST3_9PEZI</name>
<organism evidence="1 2">
    <name type="scientific">Xylaria bambusicola</name>
    <dbReference type="NCBI Taxonomy" id="326684"/>
    <lineage>
        <taxon>Eukaryota</taxon>
        <taxon>Fungi</taxon>
        <taxon>Dikarya</taxon>
        <taxon>Ascomycota</taxon>
        <taxon>Pezizomycotina</taxon>
        <taxon>Sordariomycetes</taxon>
        <taxon>Xylariomycetidae</taxon>
        <taxon>Xylariales</taxon>
        <taxon>Xylariaceae</taxon>
        <taxon>Xylaria</taxon>
    </lineage>
</organism>
<proteinExistence type="predicted"/>
<evidence type="ECO:0000313" key="2">
    <source>
        <dbReference type="Proteomes" id="UP001305414"/>
    </source>
</evidence>
<comment type="caution">
    <text evidence="1">The sequence shown here is derived from an EMBL/GenBank/DDBJ whole genome shotgun (WGS) entry which is preliminary data.</text>
</comment>
<dbReference type="Proteomes" id="UP001305414">
    <property type="component" value="Unassembled WGS sequence"/>
</dbReference>
<accession>A0AAN7UST3</accession>
<reference evidence="1 2" key="1">
    <citation type="submission" date="2023-10" db="EMBL/GenBank/DDBJ databases">
        <title>Draft genome sequence of Xylaria bambusicola isolate GMP-LS, the root and basal stem rot pathogen of sugarcane in Indonesia.</title>
        <authorList>
            <person name="Selvaraj P."/>
            <person name="Muralishankar V."/>
            <person name="Muruganantham S."/>
            <person name="Sp S."/>
            <person name="Haryani S."/>
            <person name="Lau K.J.X."/>
            <person name="Naqvi N.I."/>
        </authorList>
    </citation>
    <scope>NUCLEOTIDE SEQUENCE [LARGE SCALE GENOMIC DNA]</scope>
    <source>
        <strain evidence="1">GMP-LS</strain>
    </source>
</reference>
<keyword evidence="2" id="KW-1185">Reference proteome</keyword>
<gene>
    <name evidence="1" type="ORF">RRF57_010674</name>
</gene>
<evidence type="ECO:0000313" key="1">
    <source>
        <dbReference type="EMBL" id="KAK5634962.1"/>
    </source>
</evidence>